<feature type="transmembrane region" description="Helical" evidence="2">
    <location>
        <begin position="71"/>
        <end position="92"/>
    </location>
</feature>
<accession>A0A084G2A8</accession>
<dbReference type="OrthoDB" id="4918558at2759"/>
<comment type="caution">
    <text evidence="3">The sequence shown here is derived from an EMBL/GenBank/DDBJ whole genome shotgun (WGS) entry which is preliminary data.</text>
</comment>
<gene>
    <name evidence="3" type="ORF">SAPIO_CDS7614</name>
</gene>
<dbReference type="GeneID" id="27726686"/>
<feature type="transmembrane region" description="Helical" evidence="2">
    <location>
        <begin position="42"/>
        <end position="64"/>
    </location>
</feature>
<name>A0A084G2A8_PSEDA</name>
<sequence>MFFALFFVLWRICQITTLIPTVGMLAWFVDSFQNENVLTPNYILILFVVSVLALAWTIFTVFSYHRSSANATFVAFVDIGFFGAFIAAVYFLRHVTRVDCTRVTRDGDWRFFFGNLVAASISVEISKPCSMLKACFAFGIMNVIMFFSTSILAWMHGDRAYEKRERSHSHSRRHSHRSGSRHSHRSRSSHSRHRVYV</sequence>
<feature type="transmembrane region" description="Helical" evidence="2">
    <location>
        <begin position="136"/>
        <end position="155"/>
    </location>
</feature>
<dbReference type="AlphaFoldDB" id="A0A084G2A8"/>
<evidence type="ECO:0000256" key="2">
    <source>
        <dbReference type="SAM" id="Phobius"/>
    </source>
</evidence>
<keyword evidence="2" id="KW-1133">Transmembrane helix</keyword>
<keyword evidence="4" id="KW-1185">Reference proteome</keyword>
<dbReference type="EMBL" id="JOWA01000110">
    <property type="protein sequence ID" value="KEZ41470.1"/>
    <property type="molecule type" value="Genomic_DNA"/>
</dbReference>
<dbReference type="KEGG" id="sapo:SAPIO_CDS7614"/>
<feature type="compositionally biased region" description="Basic residues" evidence="1">
    <location>
        <begin position="166"/>
        <end position="197"/>
    </location>
</feature>
<reference evidence="3 4" key="1">
    <citation type="journal article" date="2014" name="Genome Announc.">
        <title>Draft genome sequence of the pathogenic fungus Scedosporium apiospermum.</title>
        <authorList>
            <person name="Vandeputte P."/>
            <person name="Ghamrawi S."/>
            <person name="Rechenmann M."/>
            <person name="Iltis A."/>
            <person name="Giraud S."/>
            <person name="Fleury M."/>
            <person name="Thornton C."/>
            <person name="Delhaes L."/>
            <person name="Meyer W."/>
            <person name="Papon N."/>
            <person name="Bouchara J.P."/>
        </authorList>
    </citation>
    <scope>NUCLEOTIDE SEQUENCE [LARGE SCALE GENOMIC DNA]</scope>
    <source>
        <strain evidence="3 4">IHEM 14462</strain>
    </source>
</reference>
<dbReference type="OMA" id="CFALGIM"/>
<dbReference type="Proteomes" id="UP000028545">
    <property type="component" value="Unassembled WGS sequence"/>
</dbReference>
<keyword evidence="2" id="KW-0812">Transmembrane</keyword>
<evidence type="ECO:0008006" key="5">
    <source>
        <dbReference type="Google" id="ProtNLM"/>
    </source>
</evidence>
<dbReference type="VEuPathDB" id="FungiDB:SAPIO_CDS7614"/>
<protein>
    <recommendedName>
        <fullName evidence="5">MARVEL domain-containing protein</fullName>
    </recommendedName>
</protein>
<evidence type="ECO:0000313" key="3">
    <source>
        <dbReference type="EMBL" id="KEZ41470.1"/>
    </source>
</evidence>
<evidence type="ECO:0000256" key="1">
    <source>
        <dbReference type="SAM" id="MobiDB-lite"/>
    </source>
</evidence>
<dbReference type="RefSeq" id="XP_016641269.1">
    <property type="nucleotide sequence ID" value="XM_016789442.1"/>
</dbReference>
<keyword evidence="2" id="KW-0472">Membrane</keyword>
<proteinExistence type="predicted"/>
<feature type="region of interest" description="Disordered" evidence="1">
    <location>
        <begin position="165"/>
        <end position="197"/>
    </location>
</feature>
<evidence type="ECO:0000313" key="4">
    <source>
        <dbReference type="Proteomes" id="UP000028545"/>
    </source>
</evidence>
<organism evidence="3 4">
    <name type="scientific">Pseudallescheria apiosperma</name>
    <name type="common">Scedosporium apiospermum</name>
    <dbReference type="NCBI Taxonomy" id="563466"/>
    <lineage>
        <taxon>Eukaryota</taxon>
        <taxon>Fungi</taxon>
        <taxon>Dikarya</taxon>
        <taxon>Ascomycota</taxon>
        <taxon>Pezizomycotina</taxon>
        <taxon>Sordariomycetes</taxon>
        <taxon>Hypocreomycetidae</taxon>
        <taxon>Microascales</taxon>
        <taxon>Microascaceae</taxon>
        <taxon>Scedosporium</taxon>
    </lineage>
</organism>
<dbReference type="HOGENOM" id="CLU_081911_0_0_1"/>